<accession>A0ABW6XQL1</accession>
<name>A0ABW6XQL1_9ACTN</name>
<dbReference type="PANTHER" id="PTHR32347">
    <property type="entry name" value="EFFLUX SYSTEM COMPONENT YKNX-RELATED"/>
    <property type="match status" value="1"/>
</dbReference>
<organism evidence="4 5">
    <name type="scientific">Streptomyces flavochromogenes</name>
    <dbReference type="NCBI Taxonomy" id="68199"/>
    <lineage>
        <taxon>Bacteria</taxon>
        <taxon>Bacillati</taxon>
        <taxon>Actinomycetota</taxon>
        <taxon>Actinomycetes</taxon>
        <taxon>Kitasatosporales</taxon>
        <taxon>Streptomycetaceae</taxon>
        <taxon>Streptomyces</taxon>
    </lineage>
</organism>
<evidence type="ECO:0000259" key="3">
    <source>
        <dbReference type="Pfam" id="PF01471"/>
    </source>
</evidence>
<feature type="domain" description="Peptidoglycan binding-like" evidence="3">
    <location>
        <begin position="128"/>
        <end position="179"/>
    </location>
</feature>
<keyword evidence="2" id="KW-0175">Coiled coil</keyword>
<dbReference type="Proteomes" id="UP001602370">
    <property type="component" value="Unassembled WGS sequence"/>
</dbReference>
<proteinExistence type="predicted"/>
<dbReference type="InterPro" id="IPR050465">
    <property type="entry name" value="UPF0194_transport"/>
</dbReference>
<evidence type="ECO:0000256" key="1">
    <source>
        <dbReference type="ARBA" id="ARBA00004196"/>
    </source>
</evidence>
<dbReference type="Gene3D" id="2.40.420.20">
    <property type="match status" value="1"/>
</dbReference>
<keyword evidence="5" id="KW-1185">Reference proteome</keyword>
<sequence>MKRRTALRTLGAVTFVAAVTGGVVLVGDFGLLDAGAGRSGAAGKGGDLPPATATVVRTDLVQSKTVDGRLDFAQRRPVKSAVDGTVTVAATEGRTLTRGQALYELNDKPVTLLYGPVPMFREMKTGDRGSDVLQLERNLRDLGYGAGVRVDTRYDKGTETAVEQWQRSLNREPTGRVGRGDVVFQPGQVKVVSVDAALADQVGPGEAVLTVASTRPVVRAHLDQTDGALTAAGTKVEVTLPSGKTVAGRVAGTVRPEETGSGDGAASQEGIVVEVVLDGGARAASGEDSKASAGVTFVSEARKGVLAVPVEAVLALRGENGGYGLQVVQGTTTRTIRVETGMTADGQIEVSGPDVKEGLKVGMAAS</sequence>
<dbReference type="InterPro" id="IPR036366">
    <property type="entry name" value="PGBDSf"/>
</dbReference>
<dbReference type="EMBL" id="JBIBDZ010000004">
    <property type="protein sequence ID" value="MFF5919777.1"/>
    <property type="molecule type" value="Genomic_DNA"/>
</dbReference>
<dbReference type="InterPro" id="IPR036365">
    <property type="entry name" value="PGBD-like_sf"/>
</dbReference>
<dbReference type="PANTHER" id="PTHR32347:SF23">
    <property type="entry name" value="BLL5650 PROTEIN"/>
    <property type="match status" value="1"/>
</dbReference>
<dbReference type="SUPFAM" id="SSF47090">
    <property type="entry name" value="PGBD-like"/>
    <property type="match status" value="1"/>
</dbReference>
<comment type="subcellular location">
    <subcellularLocation>
        <location evidence="1">Cell envelope</location>
    </subcellularLocation>
</comment>
<protein>
    <submittedName>
        <fullName evidence="4">Peptidoglycan-binding protein</fullName>
    </submittedName>
</protein>
<evidence type="ECO:0000256" key="2">
    <source>
        <dbReference type="ARBA" id="ARBA00023054"/>
    </source>
</evidence>
<dbReference type="Pfam" id="PF01471">
    <property type="entry name" value="PG_binding_1"/>
    <property type="match status" value="1"/>
</dbReference>
<gene>
    <name evidence="4" type="ORF">ACFY8C_15745</name>
</gene>
<comment type="caution">
    <text evidence="4">The sequence shown here is derived from an EMBL/GenBank/DDBJ whole genome shotgun (WGS) entry which is preliminary data.</text>
</comment>
<evidence type="ECO:0000313" key="5">
    <source>
        <dbReference type="Proteomes" id="UP001602370"/>
    </source>
</evidence>
<evidence type="ECO:0000313" key="4">
    <source>
        <dbReference type="EMBL" id="MFF5919777.1"/>
    </source>
</evidence>
<dbReference type="InterPro" id="IPR002477">
    <property type="entry name" value="Peptidoglycan-bd-like"/>
</dbReference>
<reference evidence="4 5" key="1">
    <citation type="submission" date="2024-10" db="EMBL/GenBank/DDBJ databases">
        <title>The Natural Products Discovery Center: Release of the First 8490 Sequenced Strains for Exploring Actinobacteria Biosynthetic Diversity.</title>
        <authorList>
            <person name="Kalkreuter E."/>
            <person name="Kautsar S.A."/>
            <person name="Yang D."/>
            <person name="Bader C.D."/>
            <person name="Teijaro C.N."/>
            <person name="Fluegel L."/>
            <person name="Davis C.M."/>
            <person name="Simpson J.R."/>
            <person name="Lauterbach L."/>
            <person name="Steele A.D."/>
            <person name="Gui C."/>
            <person name="Meng S."/>
            <person name="Li G."/>
            <person name="Viehrig K."/>
            <person name="Ye F."/>
            <person name="Su P."/>
            <person name="Kiefer A.F."/>
            <person name="Nichols A."/>
            <person name="Cepeda A.J."/>
            <person name="Yan W."/>
            <person name="Fan B."/>
            <person name="Jiang Y."/>
            <person name="Adhikari A."/>
            <person name="Zheng C.-J."/>
            <person name="Schuster L."/>
            <person name="Cowan T.M."/>
            <person name="Smanski M.J."/>
            <person name="Chevrette M.G."/>
            <person name="De Carvalho L.P.S."/>
            <person name="Shen B."/>
        </authorList>
    </citation>
    <scope>NUCLEOTIDE SEQUENCE [LARGE SCALE GENOMIC DNA]</scope>
    <source>
        <strain evidence="4 5">NPDC012605</strain>
    </source>
</reference>
<dbReference type="RefSeq" id="WP_388307508.1">
    <property type="nucleotide sequence ID" value="NZ_JBIBDZ010000004.1"/>
</dbReference>
<dbReference type="Gene3D" id="1.10.101.10">
    <property type="entry name" value="PGBD-like superfamily/PGBD"/>
    <property type="match status" value="1"/>
</dbReference>